<dbReference type="Gene3D" id="3.30.565.40">
    <property type="entry name" value="Fervidobacterium nodosum Rt17-B1 like"/>
    <property type="match status" value="1"/>
</dbReference>
<name>A0ABV8RYT2_9BURK</name>
<dbReference type="EMBL" id="JBHSDY010000006">
    <property type="protein sequence ID" value="MFC4298548.1"/>
    <property type="molecule type" value="Genomic_DNA"/>
</dbReference>
<evidence type="ECO:0000313" key="3">
    <source>
        <dbReference type="Proteomes" id="UP001595756"/>
    </source>
</evidence>
<comment type="caution">
    <text evidence="2">The sequence shown here is derived from an EMBL/GenBank/DDBJ whole genome shotgun (WGS) entry which is preliminary data.</text>
</comment>
<proteinExistence type="predicted"/>
<evidence type="ECO:0000313" key="2">
    <source>
        <dbReference type="EMBL" id="MFC4298548.1"/>
    </source>
</evidence>
<sequence length="279" mass="30965">MPMHSPSEPRPPFYGRTALPALALVLVLVLVLGGCASGPQDNLSLVPAQLDQQTSRDGLFTQPVKWSRTRPGCQGECPKLTVDSLAFPGHPRLTGLVDHALAAMTWVDAQSAAPYDTLDGFEAYYWKTAESRDEVQLSARTRYRNERLTVVELDAGQYRTGMAHGMAGSQLLNWDNTAEKALTIDNLLAPGARPAFDAALRAEHARWLDQHADAIDNRDNFNRMWPFAPSDNVGLTDLGVLVKYQPYEIAPYAWGQPELLIPYDRLRDILRPQFLPPTS</sequence>
<accession>A0ABV8RYT2</accession>
<reference evidence="3" key="1">
    <citation type="journal article" date="2019" name="Int. J. Syst. Evol. Microbiol.">
        <title>The Global Catalogue of Microorganisms (GCM) 10K type strain sequencing project: providing services to taxonomists for standard genome sequencing and annotation.</title>
        <authorList>
            <consortium name="The Broad Institute Genomics Platform"/>
            <consortium name="The Broad Institute Genome Sequencing Center for Infectious Disease"/>
            <person name="Wu L."/>
            <person name="Ma J."/>
        </authorList>
    </citation>
    <scope>NUCLEOTIDE SEQUENCE [LARGE SCALE GENOMIC DNA]</scope>
    <source>
        <strain evidence="3">CGMCC 1.19029</strain>
    </source>
</reference>
<feature type="domain" description="DUF3298" evidence="1">
    <location>
        <begin position="185"/>
        <end position="264"/>
    </location>
</feature>
<protein>
    <submittedName>
        <fullName evidence="2">RsiV family protein</fullName>
    </submittedName>
</protein>
<organism evidence="2 3">
    <name type="scientific">Castellaniella hirudinis</name>
    <dbReference type="NCBI Taxonomy" id="1144617"/>
    <lineage>
        <taxon>Bacteria</taxon>
        <taxon>Pseudomonadati</taxon>
        <taxon>Pseudomonadota</taxon>
        <taxon>Betaproteobacteria</taxon>
        <taxon>Burkholderiales</taxon>
        <taxon>Alcaligenaceae</taxon>
        <taxon>Castellaniella</taxon>
    </lineage>
</organism>
<dbReference type="Gene3D" id="3.90.640.20">
    <property type="entry name" value="Heat-shock cognate protein, ATPase"/>
    <property type="match status" value="1"/>
</dbReference>
<dbReference type="RefSeq" id="WP_376813107.1">
    <property type="nucleotide sequence ID" value="NZ_JBHSDY010000006.1"/>
</dbReference>
<dbReference type="InterPro" id="IPR021729">
    <property type="entry name" value="DUF3298"/>
</dbReference>
<keyword evidence="3" id="KW-1185">Reference proteome</keyword>
<dbReference type="Proteomes" id="UP001595756">
    <property type="component" value="Unassembled WGS sequence"/>
</dbReference>
<dbReference type="InterPro" id="IPR037126">
    <property type="entry name" value="PdaC/RsiV-like_sf"/>
</dbReference>
<gene>
    <name evidence="2" type="ORF">ACFO0J_10895</name>
</gene>
<evidence type="ECO:0000259" key="1">
    <source>
        <dbReference type="Pfam" id="PF11738"/>
    </source>
</evidence>
<dbReference type="Pfam" id="PF11738">
    <property type="entry name" value="DUF3298"/>
    <property type="match status" value="1"/>
</dbReference>